<organism evidence="1 2">
    <name type="scientific">Populus trichocarpa</name>
    <name type="common">Western balsam poplar</name>
    <name type="synonym">Populus balsamifera subsp. trichocarpa</name>
    <dbReference type="NCBI Taxonomy" id="3694"/>
    <lineage>
        <taxon>Eukaryota</taxon>
        <taxon>Viridiplantae</taxon>
        <taxon>Streptophyta</taxon>
        <taxon>Embryophyta</taxon>
        <taxon>Tracheophyta</taxon>
        <taxon>Spermatophyta</taxon>
        <taxon>Magnoliopsida</taxon>
        <taxon>eudicotyledons</taxon>
        <taxon>Gunneridae</taxon>
        <taxon>Pentapetalae</taxon>
        <taxon>rosids</taxon>
        <taxon>fabids</taxon>
        <taxon>Malpighiales</taxon>
        <taxon>Salicaceae</taxon>
        <taxon>Saliceae</taxon>
        <taxon>Populus</taxon>
    </lineage>
</organism>
<gene>
    <name evidence="1" type="ORF">POPTR_016G044500</name>
</gene>
<sequence length="135" mass="15506">MNTTLSLYATCKNSIFDCRAHQLAHIDHPLIMNEEQEYHGEGVMCSVCAEAMSGPSDCCTFSKFFLQKKCAELPLEIKWHLHTLHLLAKPPSHYSRCVCDKSFARHCCFCELTISIVLFHRAFLNLKVRNIKLFV</sequence>
<evidence type="ECO:0000313" key="1">
    <source>
        <dbReference type="EMBL" id="PNS97838.1"/>
    </source>
</evidence>
<dbReference type="Proteomes" id="UP000006729">
    <property type="component" value="Chromosome 16"/>
</dbReference>
<dbReference type="InterPro" id="IPR046349">
    <property type="entry name" value="C1-like_sf"/>
</dbReference>
<accession>A0A2K1XAM9</accession>
<keyword evidence="2" id="KW-1185">Reference proteome</keyword>
<dbReference type="SUPFAM" id="SSF57889">
    <property type="entry name" value="Cysteine-rich domain"/>
    <property type="match status" value="1"/>
</dbReference>
<evidence type="ECO:0000313" key="2">
    <source>
        <dbReference type="Proteomes" id="UP000006729"/>
    </source>
</evidence>
<protein>
    <recommendedName>
        <fullName evidence="3">DC1 domain-containing protein</fullName>
    </recommendedName>
</protein>
<evidence type="ECO:0008006" key="3">
    <source>
        <dbReference type="Google" id="ProtNLM"/>
    </source>
</evidence>
<proteinExistence type="predicted"/>
<dbReference type="AlphaFoldDB" id="A0A2K1XAM9"/>
<reference evidence="1 2" key="1">
    <citation type="journal article" date="2006" name="Science">
        <title>The genome of black cottonwood, Populus trichocarpa (Torr. &amp; Gray).</title>
        <authorList>
            <person name="Tuskan G.A."/>
            <person name="Difazio S."/>
            <person name="Jansson S."/>
            <person name="Bohlmann J."/>
            <person name="Grigoriev I."/>
            <person name="Hellsten U."/>
            <person name="Putnam N."/>
            <person name="Ralph S."/>
            <person name="Rombauts S."/>
            <person name="Salamov A."/>
            <person name="Schein J."/>
            <person name="Sterck L."/>
            <person name="Aerts A."/>
            <person name="Bhalerao R.R."/>
            <person name="Bhalerao R.P."/>
            <person name="Blaudez D."/>
            <person name="Boerjan W."/>
            <person name="Brun A."/>
            <person name="Brunner A."/>
            <person name="Busov V."/>
            <person name="Campbell M."/>
            <person name="Carlson J."/>
            <person name="Chalot M."/>
            <person name="Chapman J."/>
            <person name="Chen G.L."/>
            <person name="Cooper D."/>
            <person name="Coutinho P.M."/>
            <person name="Couturier J."/>
            <person name="Covert S."/>
            <person name="Cronk Q."/>
            <person name="Cunningham R."/>
            <person name="Davis J."/>
            <person name="Degroeve S."/>
            <person name="Dejardin A."/>
            <person name="Depamphilis C."/>
            <person name="Detter J."/>
            <person name="Dirks B."/>
            <person name="Dubchak I."/>
            <person name="Duplessis S."/>
            <person name="Ehlting J."/>
            <person name="Ellis B."/>
            <person name="Gendler K."/>
            <person name="Goodstein D."/>
            <person name="Gribskov M."/>
            <person name="Grimwood J."/>
            <person name="Groover A."/>
            <person name="Gunter L."/>
            <person name="Hamberger B."/>
            <person name="Heinze B."/>
            <person name="Helariutta Y."/>
            <person name="Henrissat B."/>
            <person name="Holligan D."/>
            <person name="Holt R."/>
            <person name="Huang W."/>
            <person name="Islam-Faridi N."/>
            <person name="Jones S."/>
            <person name="Jones-Rhoades M."/>
            <person name="Jorgensen R."/>
            <person name="Joshi C."/>
            <person name="Kangasjarvi J."/>
            <person name="Karlsson J."/>
            <person name="Kelleher C."/>
            <person name="Kirkpatrick R."/>
            <person name="Kirst M."/>
            <person name="Kohler A."/>
            <person name="Kalluri U."/>
            <person name="Larimer F."/>
            <person name="Leebens-Mack J."/>
            <person name="Leple J.C."/>
            <person name="Locascio P."/>
            <person name="Lou Y."/>
            <person name="Lucas S."/>
            <person name="Martin F."/>
            <person name="Montanini B."/>
            <person name="Napoli C."/>
            <person name="Nelson D.R."/>
            <person name="Nelson C."/>
            <person name="Nieminen K."/>
            <person name="Nilsson O."/>
            <person name="Pereda V."/>
            <person name="Peter G."/>
            <person name="Philippe R."/>
            <person name="Pilate G."/>
            <person name="Poliakov A."/>
            <person name="Razumovskaya J."/>
            <person name="Richardson P."/>
            <person name="Rinaldi C."/>
            <person name="Ritland K."/>
            <person name="Rouze P."/>
            <person name="Ryaboy D."/>
            <person name="Schmutz J."/>
            <person name="Schrader J."/>
            <person name="Segerman B."/>
            <person name="Shin H."/>
            <person name="Siddiqui A."/>
            <person name="Sterky F."/>
            <person name="Terry A."/>
            <person name="Tsai C.J."/>
            <person name="Uberbacher E."/>
            <person name="Unneberg P."/>
            <person name="Vahala J."/>
            <person name="Wall K."/>
            <person name="Wessler S."/>
            <person name="Yang G."/>
            <person name="Yin T."/>
            <person name="Douglas C."/>
            <person name="Marra M."/>
            <person name="Sandberg G."/>
            <person name="Van de Peer Y."/>
            <person name="Rokhsar D."/>
        </authorList>
    </citation>
    <scope>NUCLEOTIDE SEQUENCE [LARGE SCALE GENOMIC DNA]</scope>
    <source>
        <strain evidence="2">cv. Nisqually</strain>
    </source>
</reference>
<dbReference type="EMBL" id="CM009305">
    <property type="protein sequence ID" value="PNS97838.1"/>
    <property type="molecule type" value="Genomic_DNA"/>
</dbReference>
<name>A0A2K1XAM9_POPTR</name>
<dbReference type="InParanoid" id="A0A2K1XAM9"/>